<evidence type="ECO:0000256" key="4">
    <source>
        <dbReference type="ARBA" id="ARBA00022912"/>
    </source>
</evidence>
<evidence type="ECO:0000259" key="8">
    <source>
        <dbReference type="PROSITE" id="PS50056"/>
    </source>
</evidence>
<dbReference type="PRINTS" id="PR00700">
    <property type="entry name" value="PRTYPHPHTASE"/>
</dbReference>
<dbReference type="InterPro" id="IPR000242">
    <property type="entry name" value="PTP_cat"/>
</dbReference>
<dbReference type="GO" id="GO:0004725">
    <property type="term" value="F:protein tyrosine phosphatase activity"/>
    <property type="evidence" value="ECO:0007669"/>
    <property type="project" value="UniProtKB-EC"/>
</dbReference>
<keyword evidence="5" id="KW-0472">Membrane</keyword>
<keyword evidence="11" id="KW-1185">Reference proteome</keyword>
<dbReference type="SUPFAM" id="SSF49265">
    <property type="entry name" value="Fibronectin type III"/>
    <property type="match status" value="2"/>
</dbReference>
<dbReference type="CDD" id="cd00063">
    <property type="entry name" value="FN3"/>
    <property type="match status" value="4"/>
</dbReference>
<dbReference type="PANTHER" id="PTHR19134:SF540">
    <property type="entry name" value="TYROSINE-PROTEIN PHOSPHATASE 99A"/>
    <property type="match status" value="1"/>
</dbReference>
<evidence type="ECO:0000256" key="1">
    <source>
        <dbReference type="ARBA" id="ARBA00004167"/>
    </source>
</evidence>
<dbReference type="SUPFAM" id="SSF52799">
    <property type="entry name" value="(Phosphotyrosine protein) phosphatases II"/>
    <property type="match status" value="2"/>
</dbReference>
<dbReference type="EMBL" id="HG994592">
    <property type="protein sequence ID" value="CAF2834193.1"/>
    <property type="molecule type" value="Genomic_DNA"/>
</dbReference>
<name>A0A7R8CIS9_LEPSM</name>
<dbReference type="GO" id="GO:0016020">
    <property type="term" value="C:membrane"/>
    <property type="evidence" value="ECO:0007669"/>
    <property type="project" value="UniProtKB-SubCell"/>
</dbReference>
<evidence type="ECO:0000256" key="5">
    <source>
        <dbReference type="ARBA" id="ARBA00023136"/>
    </source>
</evidence>
<feature type="domain" description="Tyrosine specific protein phosphatases" evidence="8">
    <location>
        <begin position="666"/>
        <end position="706"/>
    </location>
</feature>
<dbReference type="Pfam" id="PF00041">
    <property type="entry name" value="fn3"/>
    <property type="match status" value="2"/>
</dbReference>
<dbReference type="Gene3D" id="2.60.40.10">
    <property type="entry name" value="Immunoglobulins"/>
    <property type="match status" value="4"/>
</dbReference>
<feature type="domain" description="Fibronectin type-III" evidence="9">
    <location>
        <begin position="1"/>
        <end position="57"/>
    </location>
</feature>
<keyword evidence="2" id="KW-0732">Signal</keyword>
<dbReference type="InterPro" id="IPR013783">
    <property type="entry name" value="Ig-like_fold"/>
</dbReference>
<comment type="subcellular location">
    <subcellularLocation>
        <location evidence="1">Membrane</location>
        <topology evidence="1">Single-pass membrane protein</topology>
    </subcellularLocation>
</comment>
<dbReference type="AlphaFoldDB" id="A0A7R8CIS9"/>
<proteinExistence type="predicted"/>
<dbReference type="PANTHER" id="PTHR19134">
    <property type="entry name" value="RECEPTOR-TYPE TYROSINE-PROTEIN PHOSPHATASE"/>
    <property type="match status" value="1"/>
</dbReference>
<keyword evidence="3 10" id="KW-0378">Hydrolase</keyword>
<dbReference type="Pfam" id="PF00102">
    <property type="entry name" value="Y_phosphatase"/>
    <property type="match status" value="2"/>
</dbReference>
<feature type="domain" description="Tyrosine-protein phosphatase" evidence="7">
    <location>
        <begin position="508"/>
        <end position="707"/>
    </location>
</feature>
<dbReference type="Gene3D" id="3.90.190.10">
    <property type="entry name" value="Protein tyrosine phosphatase superfamily"/>
    <property type="match status" value="2"/>
</dbReference>
<feature type="domain" description="Fibronectin type-III" evidence="9">
    <location>
        <begin position="59"/>
        <end position="161"/>
    </location>
</feature>
<dbReference type="InterPro" id="IPR016130">
    <property type="entry name" value="Tyr_Pase_AS"/>
</dbReference>
<dbReference type="EC" id="3.1.3.48" evidence="10"/>
<sequence length="1021" mass="115098">MVPGMQTLFSPQTLMPPFFKSKHLSPFTTYSFKVSAVNDIGISEESKESYYTMTLRTKPSGKVSITSAHNTSSTSIRMAWRPPTPSTIHGEFLGYRIAYRLRDDPEEIPSKVQEIYIKDHEITEYELVALKVYEQYTISIQVYNPEGLGPSANVLATTDEGVPSMPVEVKALEILNSSITLEWSRPLRPNGIIQGYRLYYMRKNFTDVKNCSTSGAHHTVLFVWLRAFYSDVKGPSAPVITNLTCRDVNSIFIQWDPPRRVYNRVDHYFVYYQSDDQVQYQVVTINMETITFKERKILLTNLTSNMVYTIQLRAGTNSIYDNDRLYKGEISHPQRLHLRINCDTIQAFSVLEAGDTSGESGNYKELSTGILAGFGLVVICIIIGVVVLILKKRYSSESYYYVGDNAHHHHHHRSHANSHAASSETVDTLKSIDDDSNVESLPMLSLKSTSEYALSSKEGSNKPLVGARILEFESILEWEKELWKSLNLEEPPENVGTRTIDRKDNKGSRYANAISYEHTRVTLESTGASSKKKGTYGKDYLNANFVDGFDGRKKSYIATQGPIPSTFNLFWRMVWERNVHVVVMMTNLVESGKKKCDQYWPSSGSESYGPIEVTLVGQEVMSSYTIRSFRVVSSSSHRKSTDSPERLVLQYHYTHWPDHGTPGNPLPVLNFVKKSSASNRDTDGPIIVHCSAGVGRTGAYIFIDSMLKTTQIQRWVGSFLKEAASAGETNIHRSSFSKYIRDLTSSDALESQYNLATYREIIGEKEEMSGGSLIRHRSSKIRRPDFVLEEEHRVKLKSSSSDFINASWISGYNRSREFILTQHPTEKTLTDFWRMIWDHNVQFVVVLSAIQPPNFGVFWPTSQKPIIDLDSLKIKLNSESAPTPGIKVKSLNLLSLNDDFEFGVKFIFCPAWPHSFASIPPLSGVGDLIKYILKASASLSTPITVVDAFGGLEGATYCSLSTLLKQLESEHHSDVYSVVKSIHSQRPGVLKNPNELLFIYKVMEAIISEPPVYIDSVENIA</sequence>
<gene>
    <name evidence="10" type="ORF">LSAA_4329</name>
</gene>
<dbReference type="InterPro" id="IPR029021">
    <property type="entry name" value="Prot-tyrosine_phosphatase-like"/>
</dbReference>
<dbReference type="GO" id="GO:0048666">
    <property type="term" value="P:neuron development"/>
    <property type="evidence" value="ECO:0007669"/>
    <property type="project" value="UniProtKB-ARBA"/>
</dbReference>
<dbReference type="InterPro" id="IPR003595">
    <property type="entry name" value="Tyr_Pase_cat"/>
</dbReference>
<dbReference type="InterPro" id="IPR000387">
    <property type="entry name" value="Tyr_Pase_dom"/>
</dbReference>
<dbReference type="InterPro" id="IPR003961">
    <property type="entry name" value="FN3_dom"/>
</dbReference>
<dbReference type="PROSITE" id="PS50853">
    <property type="entry name" value="FN3"/>
    <property type="match status" value="3"/>
</dbReference>
<evidence type="ECO:0000256" key="3">
    <source>
        <dbReference type="ARBA" id="ARBA00022801"/>
    </source>
</evidence>
<dbReference type="PROSITE" id="PS00383">
    <property type="entry name" value="TYR_PHOSPHATASE_1"/>
    <property type="match status" value="1"/>
</dbReference>
<keyword evidence="4" id="KW-0904">Protein phosphatase</keyword>
<dbReference type="InterPro" id="IPR050348">
    <property type="entry name" value="Protein-Tyr_Phosphatase"/>
</dbReference>
<comment type="catalytic activity">
    <reaction evidence="6">
        <text>O-phospho-L-tyrosyl-[protein] + H2O = L-tyrosyl-[protein] + phosphate</text>
        <dbReference type="Rhea" id="RHEA:10684"/>
        <dbReference type="Rhea" id="RHEA-COMP:10136"/>
        <dbReference type="Rhea" id="RHEA-COMP:20101"/>
        <dbReference type="ChEBI" id="CHEBI:15377"/>
        <dbReference type="ChEBI" id="CHEBI:43474"/>
        <dbReference type="ChEBI" id="CHEBI:46858"/>
        <dbReference type="ChEBI" id="CHEBI:61978"/>
        <dbReference type="EC" id="3.1.3.48"/>
    </reaction>
</comment>
<organism evidence="10 11">
    <name type="scientific">Lepeophtheirus salmonis</name>
    <name type="common">Salmon louse</name>
    <name type="synonym">Caligus salmonis</name>
    <dbReference type="NCBI Taxonomy" id="72036"/>
    <lineage>
        <taxon>Eukaryota</taxon>
        <taxon>Metazoa</taxon>
        <taxon>Ecdysozoa</taxon>
        <taxon>Arthropoda</taxon>
        <taxon>Crustacea</taxon>
        <taxon>Multicrustacea</taxon>
        <taxon>Hexanauplia</taxon>
        <taxon>Copepoda</taxon>
        <taxon>Siphonostomatoida</taxon>
        <taxon>Caligidae</taxon>
        <taxon>Lepeophtheirus</taxon>
    </lineage>
</organism>
<dbReference type="Proteomes" id="UP000675881">
    <property type="component" value="Chromosome 13"/>
</dbReference>
<evidence type="ECO:0000259" key="7">
    <source>
        <dbReference type="PROSITE" id="PS50055"/>
    </source>
</evidence>
<feature type="domain" description="Fibronectin type-III" evidence="9">
    <location>
        <begin position="234"/>
        <end position="341"/>
    </location>
</feature>
<dbReference type="OrthoDB" id="6022401at2759"/>
<evidence type="ECO:0000256" key="2">
    <source>
        <dbReference type="ARBA" id="ARBA00022729"/>
    </source>
</evidence>
<accession>A0A7R8CIS9</accession>
<dbReference type="SMART" id="SM00194">
    <property type="entry name" value="PTPc"/>
    <property type="match status" value="2"/>
</dbReference>
<dbReference type="InterPro" id="IPR036116">
    <property type="entry name" value="FN3_sf"/>
</dbReference>
<feature type="domain" description="Tyrosine-protein phosphatase" evidence="7">
    <location>
        <begin position="780"/>
        <end position="1006"/>
    </location>
</feature>
<evidence type="ECO:0000256" key="6">
    <source>
        <dbReference type="ARBA" id="ARBA00051722"/>
    </source>
</evidence>
<evidence type="ECO:0000259" key="9">
    <source>
        <dbReference type="PROSITE" id="PS50853"/>
    </source>
</evidence>
<evidence type="ECO:0000313" key="10">
    <source>
        <dbReference type="EMBL" id="CAF2834193.1"/>
    </source>
</evidence>
<dbReference type="SMART" id="SM00404">
    <property type="entry name" value="PTPc_motif"/>
    <property type="match status" value="2"/>
</dbReference>
<dbReference type="SMART" id="SM00060">
    <property type="entry name" value="FN3"/>
    <property type="match status" value="3"/>
</dbReference>
<reference evidence="10" key="1">
    <citation type="submission" date="2021-02" db="EMBL/GenBank/DDBJ databases">
        <authorList>
            <person name="Bekaert M."/>
        </authorList>
    </citation>
    <scope>NUCLEOTIDE SEQUENCE</scope>
    <source>
        <strain evidence="10">IoA-00</strain>
    </source>
</reference>
<dbReference type="PROSITE" id="PS50056">
    <property type="entry name" value="TYR_PHOSPHATASE_2"/>
    <property type="match status" value="1"/>
</dbReference>
<dbReference type="PROSITE" id="PS50055">
    <property type="entry name" value="TYR_PHOSPHATASE_PTP"/>
    <property type="match status" value="2"/>
</dbReference>
<protein>
    <submittedName>
        <fullName evidence="10">PTPRG</fullName>
        <ecNumber evidence="10">3.1.3.48</ecNumber>
    </submittedName>
</protein>
<evidence type="ECO:0000313" key="11">
    <source>
        <dbReference type="Proteomes" id="UP000675881"/>
    </source>
</evidence>